<dbReference type="Proteomes" id="UP000553632">
    <property type="component" value="Unassembled WGS sequence"/>
</dbReference>
<feature type="domain" description="Fibronectin type-III" evidence="3">
    <location>
        <begin position="1683"/>
        <end position="1791"/>
    </location>
</feature>
<dbReference type="InterPro" id="IPR017868">
    <property type="entry name" value="Filamin/ABP280_repeat-like"/>
</dbReference>
<feature type="domain" description="Fibronectin type-III" evidence="3">
    <location>
        <begin position="1469"/>
        <end position="1575"/>
    </location>
</feature>
<dbReference type="Pfam" id="PF07691">
    <property type="entry name" value="PA14"/>
    <property type="match status" value="3"/>
</dbReference>
<dbReference type="EMBL" id="JABANO010001883">
    <property type="protein sequence ID" value="KAF4758063.1"/>
    <property type="molecule type" value="Genomic_DNA"/>
</dbReference>
<sequence length="3941" mass="424869">WFYGLPHETKQQPDMILDWERGDITGNAADFVTARWTGFIQAEFSEEYTFYVDADDHARLWIDDVLLFDKWDICCGGFWGRAVLSAGVYHYIKLEYRELTGQAHLKLYWSSFSQVKEPIPASRMYRAPVISGMPLSIDVTVGNLLPQNCLAYGPQLTQSSAGLPSVFYIQAKDTEGNNMTDSNGAVFVVQLATSGSTVSVVSTPLNESIGLYAVHYLLTKAGDYTVTVKSSNVEISNSGASLDVAPGPPAASTTVVTDGLAGTIDFMAGVPKVVRVTVKDVYGNVVERSQEGSFNLSLNLEWRNYSLTSSLALLDDSAQLTADFGRYFELTLPAQPTEISGIYDLTFTGLRAGNNRLYIRLNGEHILGSPFDIVGEANSASPFGPASVLQSVDPPSTVRAGVSSSVRMQLRDAYGNIITQPRAGVEVSVSIGPEPYDTGLCLHELSGAYHCIVTPRKAGTGRFLSVRVDKIDVSRHQALNTSAELVQGPFQIDVLPGSVDSKNCELFNVKATYVAGTYEPALLVLRDNYTNNLLNGTANVVATLNGQSLNSSSNHNGTYTVMLGSPTAGRRVLLTVTVNGHEIKNSANLTVEGVDVVAATVNQNGTRCDIPSSYVAGEWVSWTCYPRDYWNNAINETDVHLIAEYSPVFANTTGALRFNGTYESTKSGDYVFNASLQVVGSYSAVVYVGQPGGLVGEYFRTPGLQSLVALTSDRRHSNAPVFSYTRQEVVDLSWDAVAPFEGMHRDFWSARWTGWILPNATGTYKIYVDADHAVRLTVNHETLVEKWELRDIDGRAIYASGNIFLTQNVPVPVELLYRHTTSSAFVTLSWSGVDFPKHPIPGKYLLAPLNALASDQRTVDVSTGLTWSNSTASGVALSQMSAGTANTFTLQTVDKFGNTRSAADNPVQGDCWNATVAGGLDTCRLRSFLEETGTSENFVYGNFSYTAGGRYMVSIYPRKAGRWKLRVQVWVDRRSWQDVVDSPFTVVVSPNSVVGSNTLIEGSAQNESFAGRQACFNVTMRDNVLNNVYGILAEGAQDIEDDPPTTNLGSMTKYWGLGKWQYCYVQTTAQVWTGLTLRVRGTNIPLSITVRAAPIEPGSKLDYDFNKNLFLHGTSSNSLTRVQANVSYNITLTARDEYTNIVTGDPTIDVVCFAEGPQRLSLNVTSRVDVHGLIPRREQLFVHHAGDNVWQLESKYPESGSWQVRCHVAKQGGLNAKYWPTRGWAGHPTGEFVEPLMCLDWGQGTVGPSQRADNVSMQWDGYLRVDYACNYTLHAEVDEAAYIWLGDRLVLRADSAGDYEVSQITMVPGRMTPIQITYWDGDGIARFCLMWSCPARGVSKHVIARNNLFHSGLELDTLNPSGVVTVYKPPDPVSVFYRASRFSTSAATLVWEPPYDDGNDAIVSYKLERKKDVGGTWTTLSSSLSASTYTYVQTSLDNDVPYYYRLAASSTVVGLPREITVFPCTLPDTPQPPVLTAASSVDPTGSFTFSLVPPITTACGSTTLPPTLGYTLAWNDGMGSAVLRNSVTQATSVNPSIVHISNLTYGRVYKISQSWYTRVGHSALSNVSEFRCCDWVKPGPVSNVQRDFSVTQARDKIAIKWEPPTEVGSTSLVRYRVYYSPGSYESYADTSNAGITTLTLFGPFVEVDSPNDIWRFQVVAMNAAGEGPRSTRITLLAADPPNAPVPAEEGWVLSSFNSSIVLKWRAPVDSIVSGYKVWVNSGNNTPVDKLVSDGRNRSSVLSFEYAPTLADGRTSALTSGDLYTFHVQAVNQAGDGVMSEDILAYAASRPGRPGRPRQGTGNTTVNFITVEWDAADDGGKSSNLRYTLERSQMGGAWSTVMTDITNLTYTDVVNIRPYEVYRYRLFAENDVTVGAVLYSQENDLMASPPNAAPIASFVGSSENSISISWATPGSPPTVTGYKVYVNFGLAYDGTGNPATRWYTLTGCTVGEWYDLRVTALSAAGESDQSSTCCVKPCGRRPYRPDPPELASSNLTAITLRWSPPADSGGLPLTGYVVQRAPVGSSVFTTIAAMYANILEYTDAAGVVASTGYRYRVYARNAVNDLTTCDTDEYADCDGDASGHRTLYACAVPSPPSNISRVSPAWSPTVIGISWFPILNLVDSGGCVITGYRVYANDGLDGLPLQMVYDGRTRANVLGYNLTGLTPGRYYWVAVAAITVAGEGAKTSRVALYAGVPHGKPGRPEYKYDSGSPYIEIALKWTPPTTADSGPIVMWELEHDNGDATASSLSVSIKSCSVLDPSYVIHSLTPSKYYRIRVRAHGPCPQNTTLASYPCPLACTTPGQWSDIETFVTGSLPGDFTIQAEDHLRTATSVTIVWSLCTTASTATCVSSAELPLIGFTAFRDDCNGGDVTTPVNTAVASTATSYAFTGLPTGARCGFRIAANNSRGGKLSTNSIYRTIVGPPAAPPAPTRRNSSMSFIHLNTFVPLDNGGASIRYLRVYRDDPPTTSSISVLITELNSPYLFDFKDLSVSTGRLYRYQTIAVNSEGVESPRSPVATLVAASPPSQPSSVRVVYRSRSALHVVWEQPQDSGGNDLFKFTLYMDSGRGGNRLPVFEGPATHREFDGLEPALRYTFQVSATNVAGESALSDMATFRTVADPGPPGKPFIVFTDCGAETIEIGWAPPEDDGGCEVEKYAVYEYSTELVELTGSVNTALASAYTITGRNCTAAGGPWLFTVRAKNCEGWSSDSHALYTRNADLPGRVDGLGGETVDNQSIRYTWDALNSTVAGIGSEATVVFRGYELWGDDGLGGPFALVYDGLNKPNTRYYLRTGLALGQTYRAYVLGVNIIGKSSAEVGNRTVLYTLMAYQPSPPVNVSAVYYSDTCVAVTWDPSSDDGGSPINYYQLHHAPEPLYISWTDASMAYGANWLNTTVCGLSEGVTYQFRVRAVNFVNITGQWSALVSQVVGKPPTAAPQNLRRRSSTVDSIVWEWDALSGLYYGGASTVSYQLFVNNGYNDAPTLVFDGSSVPNVRNFNTTGLLCGQVYDAQVAAQSSIGLGPRSAIVSVQLAIPPGPPQRMVVVSSSPEEIEVAWEVPADTGCSVMEHYKVERDCGSGFAVLNSSWPLLSYNDTAVPTTSGSQCVYRVAARNRALAEWSPYSAYVSGYTAAVAGAPTGLEVFATSRTTCGLRWSAPVADGGAAVINYDVYIDDGRGGSFGRAGLESGLSATLTGLTQGWGYRIKVAAVNAVGTGNFTIPVSCMAADTAGPPRNVRASSGGEGMMVVEWDEPADDGGSYLLGYRIIVNDTCTVYSSIAEAGTTVATLPCQTGVAYSLTAGAYTQAGWGANSSAVAFVCVQPPPSPTGLDLKYSVETSALDVRDLRSRGRMSLSWDEAAGASSYRLYIDDGSRGGEFALAYQGTGLSYTATGLLDGNYYRWKVGADNGGGQGANSSAFTALMRCVPASPSAAPSKTDGSPWTLDISWPSASDDCGSAVLGYRVYRDGQLVYPISNAFQASPVFVGLTSSHTFTVELTPAEDGYVWLQLTTAAHSTQTAFDVVYGRNKHPAWPQEACREGKRQVSGGQVARVTVHQCEMRPGQQYFVHVYLEGLNGGDGDGALWSGSPVPLTRISSHFWEDPRVVGVTTESVEVRFGASAGNGKAWMQVVSEDHMAEVNATAVKVGYRRHGQCGTTTEGLWVVQNVTTRNLTNCNLNGSATYVLFVYIEDALGRNDGSLSAPLKFTVPPSNAFQSSRYRSPRVYSTPQWNLVQLAFTPVFTGRYWVSVVEGGSVGTIRRVDGVKLLQGSLCGLSDRPVNADEDVIVTLRTCGLSPGVAYWAVVYVEDGRAYGDGTLSEPLALRTVPHNTSNFFLANPNIINFPTVGRVELNYTVAASGRLWAAVVPEESSACVSLEQLKRQELSPQEPVECAVAGQAVTGATASVLSITGCSLARSGRYAAFVYVEDSLGLGDGTVSPPVTFGLGP</sequence>
<dbReference type="InterPro" id="IPR001298">
    <property type="entry name" value="Filamin/ABP280_rpt"/>
</dbReference>
<feature type="repeat" description="Filamin" evidence="2">
    <location>
        <begin position="340"/>
        <end position="375"/>
    </location>
</feature>
<feature type="domain" description="PA14" evidence="4">
    <location>
        <begin position="689"/>
        <end position="844"/>
    </location>
</feature>
<name>A0A7J6ULH2_PEROL</name>
<feature type="domain" description="Fibronectin type-III" evidence="3">
    <location>
        <begin position="3133"/>
        <end position="3225"/>
    </location>
</feature>
<evidence type="ECO:0000259" key="3">
    <source>
        <dbReference type="PROSITE" id="PS50853"/>
    </source>
</evidence>
<protein>
    <recommendedName>
        <fullName evidence="7">Titin</fullName>
    </recommendedName>
</protein>
<evidence type="ECO:0000256" key="2">
    <source>
        <dbReference type="PROSITE-ProRule" id="PRU00087"/>
    </source>
</evidence>
<dbReference type="Gene3D" id="2.60.40.10">
    <property type="entry name" value="Immunoglobulins"/>
    <property type="match status" value="20"/>
</dbReference>
<dbReference type="PROSITE" id="PS50194">
    <property type="entry name" value="FILAMIN_REPEAT"/>
    <property type="match status" value="2"/>
</dbReference>
<feature type="domain" description="Fibronectin type-III" evidence="3">
    <location>
        <begin position="2426"/>
        <end position="2526"/>
    </location>
</feature>
<feature type="domain" description="Fibronectin type-III" evidence="3">
    <location>
        <begin position="2527"/>
        <end position="2619"/>
    </location>
</feature>
<dbReference type="InterPro" id="IPR013783">
    <property type="entry name" value="Ig-like_fold"/>
</dbReference>
<dbReference type="InterPro" id="IPR014756">
    <property type="entry name" value="Ig_E-set"/>
</dbReference>
<dbReference type="InterPro" id="IPR050964">
    <property type="entry name" value="Striated_Muscle_Regulatory"/>
</dbReference>
<feature type="non-terminal residue" evidence="5">
    <location>
        <position position="3941"/>
    </location>
</feature>
<dbReference type="Gene3D" id="3.90.182.10">
    <property type="entry name" value="Toxin - Anthrax Protective Antigen,domain 1"/>
    <property type="match status" value="3"/>
</dbReference>
<gene>
    <name evidence="5" type="ORF">FOZ63_025766</name>
</gene>
<proteinExistence type="predicted"/>
<dbReference type="InterPro" id="IPR036116">
    <property type="entry name" value="FN3_sf"/>
</dbReference>
<feature type="domain" description="Fibronectin type-III" evidence="3">
    <location>
        <begin position="1792"/>
        <end position="1888"/>
    </location>
</feature>
<feature type="domain" description="Fibronectin type-III" evidence="3">
    <location>
        <begin position="1369"/>
        <end position="1468"/>
    </location>
</feature>
<feature type="domain" description="PA14" evidence="4">
    <location>
        <begin position="1"/>
        <end position="123"/>
    </location>
</feature>
<dbReference type="CDD" id="cd00063">
    <property type="entry name" value="FN3"/>
    <property type="match status" value="14"/>
</dbReference>
<evidence type="ECO:0000256" key="1">
    <source>
        <dbReference type="ARBA" id="ARBA00022737"/>
    </source>
</evidence>
<feature type="domain" description="Fibronectin type-III" evidence="3">
    <location>
        <begin position="2199"/>
        <end position="2302"/>
    </location>
</feature>
<evidence type="ECO:0000259" key="4">
    <source>
        <dbReference type="PROSITE" id="PS51820"/>
    </source>
</evidence>
<evidence type="ECO:0000313" key="5">
    <source>
        <dbReference type="EMBL" id="KAF4758063.1"/>
    </source>
</evidence>
<dbReference type="SUPFAM" id="SSF49265">
    <property type="entry name" value="Fibronectin type III"/>
    <property type="match status" value="11"/>
</dbReference>
<organism evidence="5 6">
    <name type="scientific">Perkinsus olseni</name>
    <name type="common">Perkinsus atlanticus</name>
    <dbReference type="NCBI Taxonomy" id="32597"/>
    <lineage>
        <taxon>Eukaryota</taxon>
        <taxon>Sar</taxon>
        <taxon>Alveolata</taxon>
        <taxon>Perkinsozoa</taxon>
        <taxon>Perkinsea</taxon>
        <taxon>Perkinsida</taxon>
        <taxon>Perkinsidae</taxon>
        <taxon>Perkinsus</taxon>
    </lineage>
</organism>
<dbReference type="SMART" id="SM00557">
    <property type="entry name" value="IG_FLMN"/>
    <property type="match status" value="1"/>
</dbReference>
<feature type="non-terminal residue" evidence="5">
    <location>
        <position position="1"/>
    </location>
</feature>
<dbReference type="PANTHER" id="PTHR13817:SF73">
    <property type="entry name" value="FIBRONECTIN TYPE-III DOMAIN-CONTAINING PROTEIN"/>
    <property type="match status" value="1"/>
</dbReference>
<feature type="domain" description="Fibronectin type-III" evidence="3">
    <location>
        <begin position="1580"/>
        <end position="1680"/>
    </location>
</feature>
<reference evidence="5 6" key="1">
    <citation type="submission" date="2020-04" db="EMBL/GenBank/DDBJ databases">
        <title>Perkinsus olseni comparative genomics.</title>
        <authorList>
            <person name="Bogema D.R."/>
        </authorList>
    </citation>
    <scope>NUCLEOTIDE SEQUENCE [LARGE SCALE GENOMIC DNA]</scope>
    <source>
        <strain evidence="5 6">ATCC PRA-207</strain>
    </source>
</reference>
<feature type="domain" description="Fibronectin type-III" evidence="3">
    <location>
        <begin position="1983"/>
        <end position="2073"/>
    </location>
</feature>
<feature type="domain" description="Fibronectin type-III" evidence="3">
    <location>
        <begin position="2833"/>
        <end position="2931"/>
    </location>
</feature>
<dbReference type="InterPro" id="IPR037524">
    <property type="entry name" value="PA14/GLEYA"/>
</dbReference>
<dbReference type="PANTHER" id="PTHR13817">
    <property type="entry name" value="TITIN"/>
    <property type="match status" value="1"/>
</dbReference>
<evidence type="ECO:0008006" key="7">
    <source>
        <dbReference type="Google" id="ProtNLM"/>
    </source>
</evidence>
<feature type="domain" description="Fibronectin type-III" evidence="3">
    <location>
        <begin position="2934"/>
        <end position="3034"/>
    </location>
</feature>
<dbReference type="SMART" id="SM00060">
    <property type="entry name" value="FN3"/>
    <property type="match status" value="21"/>
</dbReference>
<dbReference type="InterPro" id="IPR011658">
    <property type="entry name" value="PA14_dom"/>
</dbReference>
<feature type="domain" description="PA14" evidence="4">
    <location>
        <begin position="1209"/>
        <end position="1347"/>
    </location>
</feature>
<feature type="domain" description="Fibronectin type-III" evidence="3">
    <location>
        <begin position="3035"/>
        <end position="3130"/>
    </location>
</feature>
<dbReference type="SUPFAM" id="SSF56988">
    <property type="entry name" value="Anthrax protective antigen"/>
    <property type="match status" value="3"/>
</dbReference>
<feature type="domain" description="Fibronectin type-III" evidence="3">
    <location>
        <begin position="1889"/>
        <end position="1980"/>
    </location>
</feature>
<accession>A0A7J6ULH2</accession>
<evidence type="ECO:0000313" key="6">
    <source>
        <dbReference type="Proteomes" id="UP000553632"/>
    </source>
</evidence>
<dbReference type="SUPFAM" id="SSF81296">
    <property type="entry name" value="E set domains"/>
    <property type="match status" value="1"/>
</dbReference>
<feature type="domain" description="Fibronectin type-III" evidence="3">
    <location>
        <begin position="3228"/>
        <end position="3319"/>
    </location>
</feature>
<dbReference type="OMA" id="FACEDIG"/>
<feature type="domain" description="Fibronectin type-III" evidence="3">
    <location>
        <begin position="2622"/>
        <end position="2721"/>
    </location>
</feature>
<dbReference type="Pfam" id="PF00630">
    <property type="entry name" value="Filamin"/>
    <property type="match status" value="1"/>
</dbReference>
<feature type="domain" description="Fibronectin type-III" evidence="3">
    <location>
        <begin position="2315"/>
        <end position="2425"/>
    </location>
</feature>
<dbReference type="Pfam" id="PF00041">
    <property type="entry name" value="fn3"/>
    <property type="match status" value="4"/>
</dbReference>
<dbReference type="PROSITE" id="PS51820">
    <property type="entry name" value="PA14"/>
    <property type="match status" value="3"/>
</dbReference>
<dbReference type="SMART" id="SM00758">
    <property type="entry name" value="PA14"/>
    <property type="match status" value="3"/>
</dbReference>
<dbReference type="PROSITE" id="PS50853">
    <property type="entry name" value="FN3"/>
    <property type="match status" value="18"/>
</dbReference>
<dbReference type="InterPro" id="IPR003961">
    <property type="entry name" value="FN3_dom"/>
</dbReference>
<keyword evidence="6" id="KW-1185">Reference proteome</keyword>
<feature type="domain" description="Fibronectin type-III" evidence="3">
    <location>
        <begin position="2094"/>
        <end position="2196"/>
    </location>
</feature>
<keyword evidence="1" id="KW-0677">Repeat</keyword>
<comment type="caution">
    <text evidence="5">The sequence shown here is derived from an EMBL/GenBank/DDBJ whole genome shotgun (WGS) entry which is preliminary data.</text>
</comment>
<feature type="repeat" description="Filamin" evidence="2">
    <location>
        <begin position="141"/>
        <end position="244"/>
    </location>
</feature>